<dbReference type="PANTHER" id="PTHR28011">
    <property type="entry name" value="NON-CLASSICAL EXPORT PROTEIN 1"/>
    <property type="match status" value="1"/>
</dbReference>
<dbReference type="OrthoDB" id="2155101at2759"/>
<dbReference type="EMBL" id="MU157824">
    <property type="protein sequence ID" value="KAF9535276.1"/>
    <property type="molecule type" value="Genomic_DNA"/>
</dbReference>
<reference evidence="1" key="1">
    <citation type="submission" date="2020-11" db="EMBL/GenBank/DDBJ databases">
        <authorList>
            <consortium name="DOE Joint Genome Institute"/>
            <person name="Ahrendt S."/>
            <person name="Riley R."/>
            <person name="Andreopoulos W."/>
            <person name="Labutti K."/>
            <person name="Pangilinan J."/>
            <person name="Ruiz-Duenas F.J."/>
            <person name="Barrasa J.M."/>
            <person name="Sanchez-Garcia M."/>
            <person name="Camarero S."/>
            <person name="Miyauchi S."/>
            <person name="Serrano A."/>
            <person name="Linde D."/>
            <person name="Babiker R."/>
            <person name="Drula E."/>
            <person name="Ayuso-Fernandez I."/>
            <person name="Pacheco R."/>
            <person name="Padilla G."/>
            <person name="Ferreira P."/>
            <person name="Barriuso J."/>
            <person name="Kellner H."/>
            <person name="Castanera R."/>
            <person name="Alfaro M."/>
            <person name="Ramirez L."/>
            <person name="Pisabarro A.G."/>
            <person name="Kuo A."/>
            <person name="Tritt A."/>
            <person name="Lipzen A."/>
            <person name="He G."/>
            <person name="Yan M."/>
            <person name="Ng V."/>
            <person name="Cullen D."/>
            <person name="Martin F."/>
            <person name="Rosso M.-N."/>
            <person name="Henrissat B."/>
            <person name="Hibbett D."/>
            <person name="Martinez A.T."/>
            <person name="Grigoriev I.V."/>
        </authorList>
    </citation>
    <scope>NUCLEOTIDE SEQUENCE</scope>
    <source>
        <strain evidence="1">CBS 506.95</strain>
    </source>
</reference>
<dbReference type="Pfam" id="PF11654">
    <property type="entry name" value="NCE101"/>
    <property type="match status" value="1"/>
</dbReference>
<dbReference type="AlphaFoldDB" id="A0A9P6JW71"/>
<dbReference type="Proteomes" id="UP000807306">
    <property type="component" value="Unassembled WGS sequence"/>
</dbReference>
<dbReference type="PANTHER" id="PTHR28011:SF1">
    <property type="entry name" value="NON-CLASSICAL EXPORT PROTEIN 1"/>
    <property type="match status" value="1"/>
</dbReference>
<keyword evidence="2" id="KW-1185">Reference proteome</keyword>
<sequence length="70" mass="8115">MPPYLLSRGLDPVLGIFTGVFAFYLHETHPRTARPEDQRLLALLRWKYESYQQKKQGELQGELLKNEGAV</sequence>
<dbReference type="GO" id="GO:0009306">
    <property type="term" value="P:protein secretion"/>
    <property type="evidence" value="ECO:0007669"/>
    <property type="project" value="InterPro"/>
</dbReference>
<dbReference type="InterPro" id="IPR024242">
    <property type="entry name" value="NCE101"/>
</dbReference>
<evidence type="ECO:0000313" key="1">
    <source>
        <dbReference type="EMBL" id="KAF9535276.1"/>
    </source>
</evidence>
<gene>
    <name evidence="1" type="ORF">CPB83DRAFT_841504</name>
</gene>
<comment type="caution">
    <text evidence="1">The sequence shown here is derived from an EMBL/GenBank/DDBJ whole genome shotgun (WGS) entry which is preliminary data.</text>
</comment>
<name>A0A9P6JW71_9AGAR</name>
<accession>A0A9P6JW71</accession>
<evidence type="ECO:0000313" key="2">
    <source>
        <dbReference type="Proteomes" id="UP000807306"/>
    </source>
</evidence>
<organism evidence="1 2">
    <name type="scientific">Crepidotus variabilis</name>
    <dbReference type="NCBI Taxonomy" id="179855"/>
    <lineage>
        <taxon>Eukaryota</taxon>
        <taxon>Fungi</taxon>
        <taxon>Dikarya</taxon>
        <taxon>Basidiomycota</taxon>
        <taxon>Agaricomycotina</taxon>
        <taxon>Agaricomycetes</taxon>
        <taxon>Agaricomycetidae</taxon>
        <taxon>Agaricales</taxon>
        <taxon>Agaricineae</taxon>
        <taxon>Crepidotaceae</taxon>
        <taxon>Crepidotus</taxon>
    </lineage>
</organism>
<protein>
    <submittedName>
        <fullName evidence="1">Uncharacterized protein</fullName>
    </submittedName>
</protein>
<proteinExistence type="predicted"/>